<organism evidence="4 5">
    <name type="scientific">Pseudocohnilembus persalinus</name>
    <name type="common">Ciliate</name>
    <dbReference type="NCBI Taxonomy" id="266149"/>
    <lineage>
        <taxon>Eukaryota</taxon>
        <taxon>Sar</taxon>
        <taxon>Alveolata</taxon>
        <taxon>Ciliophora</taxon>
        <taxon>Intramacronucleata</taxon>
        <taxon>Oligohymenophorea</taxon>
        <taxon>Scuticociliatia</taxon>
        <taxon>Philasterida</taxon>
        <taxon>Pseudocohnilembidae</taxon>
        <taxon>Pseudocohnilembus</taxon>
    </lineage>
</organism>
<evidence type="ECO:0000313" key="5">
    <source>
        <dbReference type="Proteomes" id="UP000054937"/>
    </source>
</evidence>
<sequence length="426" mass="50840">MPIDKMISNNDNNSSSASGYNKLLRFIKVVVLLMNILFLNHLVACFWHFLAKFDNFSEDTWVLRYNLYDEPAEKRYIAAFYWSFQTLTTVGYGDIAPQTEMEKVYAMMWMFFGVGFFSYTLGNLSAIMSSIGKKTQEYNKKVNQFNDFAFKVKLPIEIRNKVHSYYQNNYYKMMYNNLDPNFMIQELPPKICQNLLMYCFGFLKQEISLFQLDENFTARIILNLYYMSVEKGEVIYREGDNPEEVFFLGSGKVNLLEENGNAIVTMIEGCFFGEIEVLEEEPKRRYFAVAMAEQATHLYFIKKDAFLEILEDFPNVDREIREIIKRRKEKYRICEMLVQKEMEERQLFMEYQQQEPHNQIEYNIVKQKQQPKLKKSTEHYLNLLLMYKEKTLQKKNNSSQRSKQKSYQNNKSMIKKEKQINNINQE</sequence>
<comment type="caution">
    <text evidence="4">The sequence shown here is derived from an EMBL/GenBank/DDBJ whole genome shotgun (WGS) entry which is preliminary data.</text>
</comment>
<feature type="transmembrane region" description="Helical" evidence="2">
    <location>
        <begin position="107"/>
        <end position="131"/>
    </location>
</feature>
<keyword evidence="2" id="KW-1133">Transmembrane helix</keyword>
<feature type="domain" description="Cyclic nucleotide-binding" evidence="3">
    <location>
        <begin position="208"/>
        <end position="327"/>
    </location>
</feature>
<dbReference type="Proteomes" id="UP000054937">
    <property type="component" value="Unassembled WGS sequence"/>
</dbReference>
<dbReference type="InParanoid" id="A0A0V0QJY7"/>
<dbReference type="SUPFAM" id="SSF81324">
    <property type="entry name" value="Voltage-gated potassium channels"/>
    <property type="match status" value="1"/>
</dbReference>
<dbReference type="CDD" id="cd00038">
    <property type="entry name" value="CAP_ED"/>
    <property type="match status" value="1"/>
</dbReference>
<proteinExistence type="predicted"/>
<dbReference type="SUPFAM" id="SSF51206">
    <property type="entry name" value="cAMP-binding domain-like"/>
    <property type="match status" value="1"/>
</dbReference>
<feature type="region of interest" description="Disordered" evidence="1">
    <location>
        <begin position="393"/>
        <end position="426"/>
    </location>
</feature>
<dbReference type="Gene3D" id="2.60.120.10">
    <property type="entry name" value="Jelly Rolls"/>
    <property type="match status" value="1"/>
</dbReference>
<dbReference type="EMBL" id="LDAU01000154">
    <property type="protein sequence ID" value="KRX02605.1"/>
    <property type="molecule type" value="Genomic_DNA"/>
</dbReference>
<name>A0A0V0QJY7_PSEPJ</name>
<protein>
    <submittedName>
        <fullName evidence="4">Cyclic nucleotide-binding protein</fullName>
    </submittedName>
</protein>
<dbReference type="InterPro" id="IPR000595">
    <property type="entry name" value="cNMP-bd_dom"/>
</dbReference>
<dbReference type="Gene3D" id="1.10.287.70">
    <property type="match status" value="1"/>
</dbReference>
<dbReference type="PROSITE" id="PS50042">
    <property type="entry name" value="CNMP_BINDING_3"/>
    <property type="match status" value="1"/>
</dbReference>
<keyword evidence="5" id="KW-1185">Reference proteome</keyword>
<evidence type="ECO:0000313" key="4">
    <source>
        <dbReference type="EMBL" id="KRX02605.1"/>
    </source>
</evidence>
<reference evidence="4 5" key="1">
    <citation type="journal article" date="2015" name="Sci. Rep.">
        <title>Genome of the facultative scuticociliatosis pathogen Pseudocohnilembus persalinus provides insight into its virulence through horizontal gene transfer.</title>
        <authorList>
            <person name="Xiong J."/>
            <person name="Wang G."/>
            <person name="Cheng J."/>
            <person name="Tian M."/>
            <person name="Pan X."/>
            <person name="Warren A."/>
            <person name="Jiang C."/>
            <person name="Yuan D."/>
            <person name="Miao W."/>
        </authorList>
    </citation>
    <scope>NUCLEOTIDE SEQUENCE [LARGE SCALE GENOMIC DNA]</scope>
    <source>
        <strain evidence="4">36N120E</strain>
    </source>
</reference>
<dbReference type="Gene3D" id="1.10.287.630">
    <property type="entry name" value="Helix hairpin bin"/>
    <property type="match status" value="1"/>
</dbReference>
<feature type="compositionally biased region" description="Low complexity" evidence="1">
    <location>
        <begin position="394"/>
        <end position="412"/>
    </location>
</feature>
<dbReference type="PANTHER" id="PTHR47823:SF9">
    <property type="entry name" value="CHROMOSOME UNDETERMINED SCAFFOLD_10, WHOLE GENOME SHOTGUN SEQUENCE"/>
    <property type="match status" value="1"/>
</dbReference>
<gene>
    <name evidence="4" type="ORF">PPERSA_11945</name>
</gene>
<dbReference type="InterPro" id="IPR018490">
    <property type="entry name" value="cNMP-bd_dom_sf"/>
</dbReference>
<evidence type="ECO:0000256" key="1">
    <source>
        <dbReference type="SAM" id="MobiDB-lite"/>
    </source>
</evidence>
<feature type="transmembrane region" description="Helical" evidence="2">
    <location>
        <begin position="29"/>
        <end position="50"/>
    </location>
</feature>
<dbReference type="PANTHER" id="PTHR47823">
    <property type="entry name" value="ION_TRANS DOMAIN-CONTAINING PROTEIN"/>
    <property type="match status" value="1"/>
</dbReference>
<dbReference type="AlphaFoldDB" id="A0A0V0QJY7"/>
<dbReference type="OMA" id="CEIFLEA"/>
<evidence type="ECO:0000259" key="3">
    <source>
        <dbReference type="PROSITE" id="PS50042"/>
    </source>
</evidence>
<dbReference type="OrthoDB" id="295370at2759"/>
<keyword evidence="2" id="KW-0472">Membrane</keyword>
<dbReference type="Pfam" id="PF07885">
    <property type="entry name" value="Ion_trans_2"/>
    <property type="match status" value="1"/>
</dbReference>
<dbReference type="Pfam" id="PF00027">
    <property type="entry name" value="cNMP_binding"/>
    <property type="match status" value="1"/>
</dbReference>
<accession>A0A0V0QJY7</accession>
<dbReference type="InterPro" id="IPR014710">
    <property type="entry name" value="RmlC-like_jellyroll"/>
</dbReference>
<evidence type="ECO:0000256" key="2">
    <source>
        <dbReference type="SAM" id="Phobius"/>
    </source>
</evidence>
<dbReference type="InterPro" id="IPR013099">
    <property type="entry name" value="K_chnl_dom"/>
</dbReference>
<keyword evidence="2" id="KW-0812">Transmembrane</keyword>
<dbReference type="SMART" id="SM00100">
    <property type="entry name" value="cNMP"/>
    <property type="match status" value="1"/>
</dbReference>